<dbReference type="InterPro" id="IPR027379">
    <property type="entry name" value="CLS_N"/>
</dbReference>
<evidence type="ECO:0000313" key="8">
    <source>
        <dbReference type="EMBL" id="XBY62211.1"/>
    </source>
</evidence>
<dbReference type="RefSeq" id="WP_350446548.1">
    <property type="nucleotide sequence ID" value="NZ_CP158373.1"/>
</dbReference>
<evidence type="ECO:0000256" key="2">
    <source>
        <dbReference type="ARBA" id="ARBA00022475"/>
    </source>
</evidence>
<keyword evidence="3 6" id="KW-0812">Transmembrane</keyword>
<reference evidence="8" key="1">
    <citation type="submission" date="2023-08" db="EMBL/GenBank/DDBJ databases">
        <title>Increased levels of nutrients transform a symbiont into a lethal pathobiont.</title>
        <authorList>
            <person name="Lachnit T."/>
            <person name="Ulrich L."/>
            <person name="Willmer F.M."/>
            <person name="Hasenbein T."/>
            <person name="Steiner L.X."/>
            <person name="Wolters M."/>
            <person name="Herbst E.M."/>
            <person name="Deines P."/>
        </authorList>
    </citation>
    <scope>NUCLEOTIDE SEQUENCE</scope>
    <source>
        <strain evidence="8">T3</strain>
    </source>
</reference>
<evidence type="ECO:0000256" key="5">
    <source>
        <dbReference type="ARBA" id="ARBA00023136"/>
    </source>
</evidence>
<sequence length="65" mass="7528">MSQHAMTLYAVLGMLYLLLTAWALFNVLGSGARREQKVLWTALLLLFPLLGLFNWAWMGPRRLHR</sequence>
<feature type="transmembrane region" description="Helical" evidence="6">
    <location>
        <begin position="38"/>
        <end position="57"/>
    </location>
</feature>
<evidence type="ECO:0000256" key="4">
    <source>
        <dbReference type="ARBA" id="ARBA00022989"/>
    </source>
</evidence>
<evidence type="ECO:0000259" key="7">
    <source>
        <dbReference type="Pfam" id="PF13396"/>
    </source>
</evidence>
<proteinExistence type="predicted"/>
<gene>
    <name evidence="8" type="ORF">ABS648_19890</name>
</gene>
<dbReference type="AlphaFoldDB" id="A0AAU7XWT8"/>
<name>A0AAU7XWT8_9PSED</name>
<evidence type="ECO:0000256" key="3">
    <source>
        <dbReference type="ARBA" id="ARBA00022692"/>
    </source>
</evidence>
<keyword evidence="5 6" id="KW-0472">Membrane</keyword>
<dbReference type="GO" id="GO:0005886">
    <property type="term" value="C:plasma membrane"/>
    <property type="evidence" value="ECO:0007669"/>
    <property type="project" value="UniProtKB-SubCell"/>
</dbReference>
<comment type="subcellular location">
    <subcellularLocation>
        <location evidence="1">Cell membrane</location>
        <topology evidence="1">Multi-pass membrane protein</topology>
    </subcellularLocation>
</comment>
<evidence type="ECO:0000256" key="6">
    <source>
        <dbReference type="SAM" id="Phobius"/>
    </source>
</evidence>
<keyword evidence="2" id="KW-1003">Cell membrane</keyword>
<organism evidence="8">
    <name type="scientific">Pseudomonas solani</name>
    <dbReference type="NCBI Taxonomy" id="2731552"/>
    <lineage>
        <taxon>Bacteria</taxon>
        <taxon>Pseudomonadati</taxon>
        <taxon>Pseudomonadota</taxon>
        <taxon>Gammaproteobacteria</taxon>
        <taxon>Pseudomonadales</taxon>
        <taxon>Pseudomonadaceae</taxon>
        <taxon>Pseudomonas</taxon>
    </lineage>
</organism>
<accession>A0AAU7XWT8</accession>
<evidence type="ECO:0000256" key="1">
    <source>
        <dbReference type="ARBA" id="ARBA00004651"/>
    </source>
</evidence>
<protein>
    <submittedName>
        <fullName evidence="8">PLDc N-terminal domain-containing protein</fullName>
    </submittedName>
</protein>
<keyword evidence="4 6" id="KW-1133">Transmembrane helix</keyword>
<dbReference type="Pfam" id="PF13396">
    <property type="entry name" value="PLDc_N"/>
    <property type="match status" value="1"/>
</dbReference>
<dbReference type="EMBL" id="CP158373">
    <property type="protein sequence ID" value="XBY62211.1"/>
    <property type="molecule type" value="Genomic_DNA"/>
</dbReference>
<feature type="transmembrane region" description="Helical" evidence="6">
    <location>
        <begin position="6"/>
        <end position="26"/>
    </location>
</feature>
<feature type="domain" description="Cardiolipin synthase N-terminal" evidence="7">
    <location>
        <begin position="19"/>
        <end position="55"/>
    </location>
</feature>